<dbReference type="OrthoDB" id="10513214at2759"/>
<protein>
    <submittedName>
        <fullName evidence="2">Uncharacterized protein</fullName>
    </submittedName>
</protein>
<feature type="compositionally biased region" description="Basic and acidic residues" evidence="1">
    <location>
        <begin position="9"/>
        <end position="24"/>
    </location>
</feature>
<organism evidence="2 3">
    <name type="scientific">Botrytis tulipae</name>
    <dbReference type="NCBI Taxonomy" id="87230"/>
    <lineage>
        <taxon>Eukaryota</taxon>
        <taxon>Fungi</taxon>
        <taxon>Dikarya</taxon>
        <taxon>Ascomycota</taxon>
        <taxon>Pezizomycotina</taxon>
        <taxon>Leotiomycetes</taxon>
        <taxon>Helotiales</taxon>
        <taxon>Sclerotiniaceae</taxon>
        <taxon>Botrytis</taxon>
    </lineage>
</organism>
<name>A0A4Z1F2S5_9HELO</name>
<evidence type="ECO:0000313" key="2">
    <source>
        <dbReference type="EMBL" id="TGO18914.1"/>
    </source>
</evidence>
<feature type="compositionally biased region" description="Basic and acidic residues" evidence="1">
    <location>
        <begin position="82"/>
        <end position="101"/>
    </location>
</feature>
<evidence type="ECO:0000256" key="1">
    <source>
        <dbReference type="SAM" id="MobiDB-lite"/>
    </source>
</evidence>
<evidence type="ECO:0000313" key="3">
    <source>
        <dbReference type="Proteomes" id="UP000297777"/>
    </source>
</evidence>
<dbReference type="AlphaFoldDB" id="A0A4Z1F2S5"/>
<keyword evidence="3" id="KW-1185">Reference proteome</keyword>
<sequence length="109" mass="12277">MSTPRSRQNKRDVRFKEEQAKLDGEINGGGNQRSSYTSSGQSNSGSNYRREGIPDHVRKEALRQLAEKLKDEIANSVNLCDKIAKDRGKTYRSGGTKDHTDPPQSQRKK</sequence>
<gene>
    <name evidence="2" type="ORF">BTUL_0007g01330</name>
</gene>
<dbReference type="Proteomes" id="UP000297777">
    <property type="component" value="Unassembled WGS sequence"/>
</dbReference>
<feature type="compositionally biased region" description="Low complexity" evidence="1">
    <location>
        <begin position="32"/>
        <end position="47"/>
    </location>
</feature>
<accession>A0A4Z1F2S5</accession>
<comment type="caution">
    <text evidence="2">The sequence shown here is derived from an EMBL/GenBank/DDBJ whole genome shotgun (WGS) entry which is preliminary data.</text>
</comment>
<feature type="region of interest" description="Disordered" evidence="1">
    <location>
        <begin position="81"/>
        <end position="109"/>
    </location>
</feature>
<proteinExistence type="predicted"/>
<feature type="region of interest" description="Disordered" evidence="1">
    <location>
        <begin position="1"/>
        <end position="56"/>
    </location>
</feature>
<dbReference type="EMBL" id="PQXH01000007">
    <property type="protein sequence ID" value="TGO18914.1"/>
    <property type="molecule type" value="Genomic_DNA"/>
</dbReference>
<reference evidence="2 3" key="1">
    <citation type="submission" date="2017-12" db="EMBL/GenBank/DDBJ databases">
        <title>Comparative genomics of Botrytis spp.</title>
        <authorList>
            <person name="Valero-Jimenez C.A."/>
            <person name="Tapia P."/>
            <person name="Veloso J."/>
            <person name="Silva-Moreno E."/>
            <person name="Staats M."/>
            <person name="Valdes J.H."/>
            <person name="Van Kan J.A.L."/>
        </authorList>
    </citation>
    <scope>NUCLEOTIDE SEQUENCE [LARGE SCALE GENOMIC DNA]</scope>
    <source>
        <strain evidence="2 3">Bt9001</strain>
    </source>
</reference>